<keyword evidence="4 12" id="KW-0723">Serine/threonine-protein kinase</keyword>
<dbReference type="SUPFAM" id="SSF56112">
    <property type="entry name" value="Protein kinase-like (PK-like)"/>
    <property type="match status" value="1"/>
</dbReference>
<evidence type="ECO:0000259" key="13">
    <source>
        <dbReference type="PROSITE" id="PS50011"/>
    </source>
</evidence>
<keyword evidence="6 11" id="KW-0547">Nucleotide-binding</keyword>
<name>A0ABC8TQY3_9AQUA</name>
<dbReference type="Pfam" id="PF00069">
    <property type="entry name" value="Pkinase"/>
    <property type="match status" value="1"/>
</dbReference>
<evidence type="ECO:0000256" key="12">
    <source>
        <dbReference type="RuleBase" id="RU000304"/>
    </source>
</evidence>
<dbReference type="InterPro" id="IPR008271">
    <property type="entry name" value="Ser/Thr_kinase_AS"/>
</dbReference>
<dbReference type="Proteomes" id="UP001642360">
    <property type="component" value="Unassembled WGS sequence"/>
</dbReference>
<comment type="catalytic activity">
    <reaction evidence="9">
        <text>L-threonyl-[protein] + ATP = O-phospho-L-threonyl-[protein] + ADP + H(+)</text>
        <dbReference type="Rhea" id="RHEA:46608"/>
        <dbReference type="Rhea" id="RHEA-COMP:11060"/>
        <dbReference type="Rhea" id="RHEA-COMP:11605"/>
        <dbReference type="ChEBI" id="CHEBI:15378"/>
        <dbReference type="ChEBI" id="CHEBI:30013"/>
        <dbReference type="ChEBI" id="CHEBI:30616"/>
        <dbReference type="ChEBI" id="CHEBI:61977"/>
        <dbReference type="ChEBI" id="CHEBI:456216"/>
        <dbReference type="EC" id="2.7.11.1"/>
    </reaction>
</comment>
<dbReference type="Gene3D" id="3.30.310.80">
    <property type="entry name" value="Kinase associated domain 1, KA1"/>
    <property type="match status" value="1"/>
</dbReference>
<dbReference type="SUPFAM" id="SSF103243">
    <property type="entry name" value="KA1-like"/>
    <property type="match status" value="1"/>
</dbReference>
<gene>
    <name evidence="15" type="ORF">ILEXP_LOCUS39954</name>
</gene>
<feature type="binding site" evidence="11">
    <location>
        <position position="46"/>
    </location>
    <ligand>
        <name>ATP</name>
        <dbReference type="ChEBI" id="CHEBI:30616"/>
    </ligand>
</feature>
<evidence type="ECO:0000256" key="6">
    <source>
        <dbReference type="ARBA" id="ARBA00022741"/>
    </source>
</evidence>
<feature type="domain" description="KA1" evidence="14">
    <location>
        <begin position="382"/>
        <end position="430"/>
    </location>
</feature>
<dbReference type="GO" id="GO:0004674">
    <property type="term" value="F:protein serine/threonine kinase activity"/>
    <property type="evidence" value="ECO:0007669"/>
    <property type="project" value="UniProtKB-KW"/>
</dbReference>
<dbReference type="Gene3D" id="1.10.510.10">
    <property type="entry name" value="Transferase(Phosphotransferase) domain 1"/>
    <property type="match status" value="1"/>
</dbReference>
<keyword evidence="5" id="KW-0808">Transferase</keyword>
<dbReference type="InterPro" id="IPR000719">
    <property type="entry name" value="Prot_kinase_dom"/>
</dbReference>
<dbReference type="InterPro" id="IPR017441">
    <property type="entry name" value="Protein_kinase_ATP_BS"/>
</dbReference>
<keyword evidence="8 11" id="KW-0067">ATP-binding</keyword>
<dbReference type="Pfam" id="PF02149">
    <property type="entry name" value="KA1"/>
    <property type="match status" value="1"/>
</dbReference>
<dbReference type="InterPro" id="IPR011009">
    <property type="entry name" value="Kinase-like_dom_sf"/>
</dbReference>
<comment type="caution">
    <text evidence="15">The sequence shown here is derived from an EMBL/GenBank/DDBJ whole genome shotgun (WGS) entry which is preliminary data.</text>
</comment>
<evidence type="ECO:0000256" key="2">
    <source>
        <dbReference type="ARBA" id="ARBA00012513"/>
    </source>
</evidence>
<evidence type="ECO:0000256" key="1">
    <source>
        <dbReference type="ARBA" id="ARBA00004496"/>
    </source>
</evidence>
<evidence type="ECO:0000256" key="8">
    <source>
        <dbReference type="ARBA" id="ARBA00022840"/>
    </source>
</evidence>
<keyword evidence="3" id="KW-0963">Cytoplasm</keyword>
<dbReference type="GO" id="GO:0005737">
    <property type="term" value="C:cytoplasm"/>
    <property type="evidence" value="ECO:0007669"/>
    <property type="project" value="UniProtKB-SubCell"/>
</dbReference>
<dbReference type="GO" id="GO:0005524">
    <property type="term" value="F:ATP binding"/>
    <property type="evidence" value="ECO:0007669"/>
    <property type="project" value="UniProtKB-UniRule"/>
</dbReference>
<dbReference type="PROSITE" id="PS50032">
    <property type="entry name" value="KA1"/>
    <property type="match status" value="1"/>
</dbReference>
<dbReference type="CDD" id="cd12122">
    <property type="entry name" value="AMPKA_C"/>
    <property type="match status" value="1"/>
</dbReference>
<evidence type="ECO:0000256" key="11">
    <source>
        <dbReference type="PROSITE-ProRule" id="PRU10141"/>
    </source>
</evidence>
<dbReference type="FunFam" id="1.10.510.10:FF:001222">
    <property type="entry name" value="Serine/threonine-protein kinase ppk25"/>
    <property type="match status" value="1"/>
</dbReference>
<evidence type="ECO:0000313" key="15">
    <source>
        <dbReference type="EMBL" id="CAK9170457.1"/>
    </source>
</evidence>
<evidence type="ECO:0000256" key="9">
    <source>
        <dbReference type="ARBA" id="ARBA00047899"/>
    </source>
</evidence>
<accession>A0ABC8TQY3</accession>
<dbReference type="EC" id="2.7.11.1" evidence="2"/>
<dbReference type="PROSITE" id="PS00107">
    <property type="entry name" value="PROTEIN_KINASE_ATP"/>
    <property type="match status" value="1"/>
</dbReference>
<dbReference type="EMBL" id="CAUOFW020005502">
    <property type="protein sequence ID" value="CAK9170457.1"/>
    <property type="molecule type" value="Genomic_DNA"/>
</dbReference>
<dbReference type="PANTHER" id="PTHR24346:SF82">
    <property type="entry name" value="KP78A-RELATED"/>
    <property type="match status" value="1"/>
</dbReference>
<keyword evidence="16" id="KW-1185">Reference proteome</keyword>
<dbReference type="PANTHER" id="PTHR24346">
    <property type="entry name" value="MAP/MICROTUBULE AFFINITY-REGULATING KINASE"/>
    <property type="match status" value="1"/>
</dbReference>
<dbReference type="InterPro" id="IPR001772">
    <property type="entry name" value="KA1_dom"/>
</dbReference>
<organism evidence="15 16">
    <name type="scientific">Ilex paraguariensis</name>
    <name type="common">yerba mate</name>
    <dbReference type="NCBI Taxonomy" id="185542"/>
    <lineage>
        <taxon>Eukaryota</taxon>
        <taxon>Viridiplantae</taxon>
        <taxon>Streptophyta</taxon>
        <taxon>Embryophyta</taxon>
        <taxon>Tracheophyta</taxon>
        <taxon>Spermatophyta</taxon>
        <taxon>Magnoliopsida</taxon>
        <taxon>eudicotyledons</taxon>
        <taxon>Gunneridae</taxon>
        <taxon>Pentapetalae</taxon>
        <taxon>asterids</taxon>
        <taxon>campanulids</taxon>
        <taxon>Aquifoliales</taxon>
        <taxon>Aquifoliaceae</taxon>
        <taxon>Ilex</taxon>
    </lineage>
</organism>
<reference evidence="15 16" key="1">
    <citation type="submission" date="2024-02" db="EMBL/GenBank/DDBJ databases">
        <authorList>
            <person name="Vignale AGUSTIN F."/>
            <person name="Sosa J E."/>
            <person name="Modenutti C."/>
        </authorList>
    </citation>
    <scope>NUCLEOTIDE SEQUENCE [LARGE SCALE GENOMIC DNA]</scope>
</reference>
<evidence type="ECO:0000259" key="14">
    <source>
        <dbReference type="PROSITE" id="PS50032"/>
    </source>
</evidence>
<feature type="domain" description="Protein kinase" evidence="13">
    <location>
        <begin position="17"/>
        <end position="268"/>
    </location>
</feature>
<evidence type="ECO:0000256" key="10">
    <source>
        <dbReference type="ARBA" id="ARBA00048679"/>
    </source>
</evidence>
<dbReference type="InterPro" id="IPR028375">
    <property type="entry name" value="KA1/Ssp2_C"/>
</dbReference>
<evidence type="ECO:0000256" key="4">
    <source>
        <dbReference type="ARBA" id="ARBA00022527"/>
    </source>
</evidence>
<comment type="catalytic activity">
    <reaction evidence="10">
        <text>L-seryl-[protein] + ATP = O-phospho-L-seryl-[protein] + ADP + H(+)</text>
        <dbReference type="Rhea" id="RHEA:17989"/>
        <dbReference type="Rhea" id="RHEA-COMP:9863"/>
        <dbReference type="Rhea" id="RHEA-COMP:11604"/>
        <dbReference type="ChEBI" id="CHEBI:15378"/>
        <dbReference type="ChEBI" id="CHEBI:29999"/>
        <dbReference type="ChEBI" id="CHEBI:30616"/>
        <dbReference type="ChEBI" id="CHEBI:83421"/>
        <dbReference type="ChEBI" id="CHEBI:456216"/>
        <dbReference type="EC" id="2.7.11.1"/>
    </reaction>
</comment>
<comment type="similarity">
    <text evidence="12">Belongs to the protein kinase superfamily.</text>
</comment>
<evidence type="ECO:0000256" key="5">
    <source>
        <dbReference type="ARBA" id="ARBA00022679"/>
    </source>
</evidence>
<dbReference type="PROSITE" id="PS00108">
    <property type="entry name" value="PROTEIN_KINASE_ST"/>
    <property type="match status" value="1"/>
</dbReference>
<sequence>MDGTNVKRSTSHTISNYRLGKTIGTGTFSEVKLAIHVLTGIEVAIKILDRQSIANLSAETVKREINILRLLSHPHIVRFYEAIETREKIYIVMEYMNSGELWYYTTRKGRLQEDEARHFFQQIISGVEYCHLHMVVHRDLKLENLLLDSKCNVKIVDFGFSNFMRDGHFLKTSCGSPSYAAPEVISGQLYAGPEVDVWSCGVILYTLLCGRFPFGDDDFPSIYAKIKKGIYAPPNHLSDGARDLIACILVVDPIKRISIPEIRQHPWFQPHLPPYIADLTINALYSSKMPRQGMDCPEIYLRSPDPAQGKWTLGFKSRASPHETMMGVLKVFYSLNVRWKKIGHCNMKCLWLPPFGTHSRAELNDNSTEIKPIDGHEEDRTGARSRDPIKFEIQLYKASGERYAIDLQRLHGPPFLFLEICAAFFALVVA</sequence>
<comment type="subcellular location">
    <subcellularLocation>
        <location evidence="1">Cytoplasm</location>
    </subcellularLocation>
</comment>
<dbReference type="PROSITE" id="PS50011">
    <property type="entry name" value="PROTEIN_KINASE_DOM"/>
    <property type="match status" value="1"/>
</dbReference>
<dbReference type="FunFam" id="3.30.200.20:FF:000003">
    <property type="entry name" value="Non-specific serine/threonine protein kinase"/>
    <property type="match status" value="1"/>
</dbReference>
<dbReference type="AlphaFoldDB" id="A0ABC8TQY3"/>
<evidence type="ECO:0000256" key="7">
    <source>
        <dbReference type="ARBA" id="ARBA00022777"/>
    </source>
</evidence>
<evidence type="ECO:0000256" key="3">
    <source>
        <dbReference type="ARBA" id="ARBA00022490"/>
    </source>
</evidence>
<proteinExistence type="inferred from homology"/>
<keyword evidence="7" id="KW-0418">Kinase</keyword>
<evidence type="ECO:0000313" key="16">
    <source>
        <dbReference type="Proteomes" id="UP001642360"/>
    </source>
</evidence>
<dbReference type="SMART" id="SM00220">
    <property type="entry name" value="S_TKc"/>
    <property type="match status" value="1"/>
</dbReference>
<protein>
    <recommendedName>
        <fullName evidence="2">non-specific serine/threonine protein kinase</fullName>
        <ecNumber evidence="2">2.7.11.1</ecNumber>
    </recommendedName>
</protein>